<dbReference type="InterPro" id="IPR000531">
    <property type="entry name" value="Beta-barrel_TonB"/>
</dbReference>
<evidence type="ECO:0000256" key="6">
    <source>
        <dbReference type="ARBA" id="ARBA00023136"/>
    </source>
</evidence>
<dbReference type="SUPFAM" id="SSF56935">
    <property type="entry name" value="Porins"/>
    <property type="match status" value="1"/>
</dbReference>
<evidence type="ECO:0000259" key="12">
    <source>
        <dbReference type="Pfam" id="PF07715"/>
    </source>
</evidence>
<evidence type="ECO:0000256" key="3">
    <source>
        <dbReference type="ARBA" id="ARBA00022452"/>
    </source>
</evidence>
<dbReference type="CDD" id="cd01347">
    <property type="entry name" value="ligand_gated_channel"/>
    <property type="match status" value="1"/>
</dbReference>
<keyword evidence="3 8" id="KW-1134">Transmembrane beta strand</keyword>
<keyword evidence="6 8" id="KW-0472">Membrane</keyword>
<evidence type="ECO:0000256" key="4">
    <source>
        <dbReference type="ARBA" id="ARBA00022692"/>
    </source>
</evidence>
<keyword evidence="2 8" id="KW-0813">Transport</keyword>
<dbReference type="EMBL" id="JAAKGT010000001">
    <property type="protein sequence ID" value="NGM48164.1"/>
    <property type="molecule type" value="Genomic_DNA"/>
</dbReference>
<keyword evidence="5 9" id="KW-0798">TonB box</keyword>
<accession>A0A6G4QS60</accession>
<comment type="caution">
    <text evidence="13">The sequence shown here is derived from an EMBL/GenBank/DDBJ whole genome shotgun (WGS) entry which is preliminary data.</text>
</comment>
<dbReference type="PANTHER" id="PTHR47234">
    <property type="match status" value="1"/>
</dbReference>
<feature type="chain" id="PRO_5026115132" evidence="10">
    <location>
        <begin position="24"/>
        <end position="813"/>
    </location>
</feature>
<feature type="signal peptide" evidence="10">
    <location>
        <begin position="1"/>
        <end position="23"/>
    </location>
</feature>
<organism evidence="13">
    <name type="scientific">Caulobacter sp. 602-2</name>
    <dbReference type="NCBI Taxonomy" id="2710887"/>
    <lineage>
        <taxon>Bacteria</taxon>
        <taxon>Pseudomonadati</taxon>
        <taxon>Pseudomonadota</taxon>
        <taxon>Alphaproteobacteria</taxon>
        <taxon>Caulobacterales</taxon>
        <taxon>Caulobacteraceae</taxon>
        <taxon>Caulobacter</taxon>
    </lineage>
</organism>
<comment type="similarity">
    <text evidence="8 9">Belongs to the TonB-dependent receptor family.</text>
</comment>
<evidence type="ECO:0000256" key="7">
    <source>
        <dbReference type="ARBA" id="ARBA00023237"/>
    </source>
</evidence>
<name>A0A6G4QS60_9CAUL</name>
<evidence type="ECO:0000259" key="11">
    <source>
        <dbReference type="Pfam" id="PF00593"/>
    </source>
</evidence>
<evidence type="ECO:0000256" key="1">
    <source>
        <dbReference type="ARBA" id="ARBA00004571"/>
    </source>
</evidence>
<feature type="domain" description="TonB-dependent receptor plug" evidence="12">
    <location>
        <begin position="50"/>
        <end position="170"/>
    </location>
</feature>
<sequence>MRTQLFLLAAASASALTASIAQAQTAPADDQVAVEEVVVTGTRVVGRSRLDTLAPVDVVSSKTLQQRGSTELATALASTVPSITFPRPSNTDGTDSVRPAVLRGQGPDQTLVLVNGARRHASALINVNGSVGRGSAAVDLNAIPSSAVDRIEVLRDGAAAQYGSDAIAGVVNLRLREADHGGGVTATAGKYFTEFTGLQTGQKQKIKDGATITVAGWQGLKLGSDGFLTLSAEYRDRDFTNRSDIDTRVTPQRVTSRFGDPEVEDVSFYANAGKPIGENWEAYGWYGYQQRDAEASATYRLPTDASQNILSVYPNGYLPLITTNNEDVTAAGGLRGDWNGFRIDANLVYGKNDIDFGVKNTLNPSYGPTSPTSFKAGGLTYDQLAFGLDVSKEIEVGLAGPLNVAFGLEARRETFQINAGEVASYARGTVSPSLAFGSRGFTGFTPSNEVDVDRDAVGVYLDLEGKLTEKLTGSAALRYEDYSDFGDNTSWKLSARYDFTDAFAIRGAASTGFRAPSLQQQYFTSTSILYINQTVGGVTTAVPFETGTFPSVSTIGRALGGKPLEPETSENFSIGAVYHKGPFELTIDAYRIDVENRIVLTETLTGSATAAAGTNARVIFDLLSPYGASAGRFFTNGVDTKTVGVDVVARYRIVDEQAGTFDLTLAGNVNDFKVERTPTTTVLPTPVSLFARQATLRFEEGTPEWKVTLQGDWSKGPWGATLRTTLYDDVLSPGTAADGSGDWHTGTTGIVDLEGRRRFGDHLTVSVGADNLFDQYPDQVPPNLNTSGGNPWSSFSPYGFNGRFVYGRVAVTW</sequence>
<evidence type="ECO:0000256" key="5">
    <source>
        <dbReference type="ARBA" id="ARBA00023077"/>
    </source>
</evidence>
<evidence type="ECO:0000256" key="9">
    <source>
        <dbReference type="RuleBase" id="RU003357"/>
    </source>
</evidence>
<dbReference type="InterPro" id="IPR012910">
    <property type="entry name" value="Plug_dom"/>
</dbReference>
<dbReference type="InterPro" id="IPR036942">
    <property type="entry name" value="Beta-barrel_TonB_sf"/>
</dbReference>
<dbReference type="PANTHER" id="PTHR47234:SF3">
    <property type="entry name" value="SECRETIN_TONB SHORT N-TERMINAL DOMAIN-CONTAINING PROTEIN"/>
    <property type="match status" value="1"/>
</dbReference>
<dbReference type="GO" id="GO:0009279">
    <property type="term" value="C:cell outer membrane"/>
    <property type="evidence" value="ECO:0007669"/>
    <property type="project" value="UniProtKB-SubCell"/>
</dbReference>
<keyword evidence="13" id="KW-0675">Receptor</keyword>
<dbReference type="Gene3D" id="2.170.130.10">
    <property type="entry name" value="TonB-dependent receptor, plug domain"/>
    <property type="match status" value="1"/>
</dbReference>
<comment type="subcellular location">
    <subcellularLocation>
        <location evidence="1 8">Cell outer membrane</location>
        <topology evidence="1 8">Multi-pass membrane protein</topology>
    </subcellularLocation>
</comment>
<evidence type="ECO:0000256" key="2">
    <source>
        <dbReference type="ARBA" id="ARBA00022448"/>
    </source>
</evidence>
<keyword evidence="10" id="KW-0732">Signal</keyword>
<dbReference type="PROSITE" id="PS52016">
    <property type="entry name" value="TONB_DEPENDENT_REC_3"/>
    <property type="match status" value="1"/>
</dbReference>
<evidence type="ECO:0000256" key="8">
    <source>
        <dbReference type="PROSITE-ProRule" id="PRU01360"/>
    </source>
</evidence>
<dbReference type="InterPro" id="IPR037066">
    <property type="entry name" value="Plug_dom_sf"/>
</dbReference>
<feature type="domain" description="TonB-dependent receptor-like beta-barrel" evidence="11">
    <location>
        <begin position="283"/>
        <end position="772"/>
    </location>
</feature>
<dbReference type="Gene3D" id="2.40.170.20">
    <property type="entry name" value="TonB-dependent receptor, beta-barrel domain"/>
    <property type="match status" value="1"/>
</dbReference>
<evidence type="ECO:0000313" key="13">
    <source>
        <dbReference type="EMBL" id="NGM48164.1"/>
    </source>
</evidence>
<evidence type="ECO:0000256" key="10">
    <source>
        <dbReference type="SAM" id="SignalP"/>
    </source>
</evidence>
<dbReference type="Pfam" id="PF07715">
    <property type="entry name" value="Plug"/>
    <property type="match status" value="1"/>
</dbReference>
<dbReference type="InterPro" id="IPR039426">
    <property type="entry name" value="TonB-dep_rcpt-like"/>
</dbReference>
<proteinExistence type="inferred from homology"/>
<dbReference type="RefSeq" id="WP_165255279.1">
    <property type="nucleotide sequence ID" value="NZ_JAAKGT010000001.1"/>
</dbReference>
<dbReference type="Pfam" id="PF00593">
    <property type="entry name" value="TonB_dep_Rec_b-barrel"/>
    <property type="match status" value="1"/>
</dbReference>
<protein>
    <submittedName>
        <fullName evidence="13">TonB-dependent receptor</fullName>
    </submittedName>
</protein>
<keyword evidence="4 8" id="KW-0812">Transmembrane</keyword>
<reference evidence="13" key="1">
    <citation type="submission" date="2020-02" db="EMBL/GenBank/DDBJ databases">
        <authorList>
            <person name="Gao J."/>
            <person name="Sun J."/>
        </authorList>
    </citation>
    <scope>NUCLEOTIDE SEQUENCE</scope>
    <source>
        <strain evidence="13">602-2</strain>
    </source>
</reference>
<gene>
    <name evidence="13" type="ORF">G5B46_00935</name>
</gene>
<dbReference type="AlphaFoldDB" id="A0A6G4QS60"/>
<keyword evidence="7 8" id="KW-0998">Cell outer membrane</keyword>